<dbReference type="InterPro" id="IPR046487">
    <property type="entry name" value="DUF6580"/>
</dbReference>
<dbReference type="PATRIC" id="fig|243090.15.peg.3127"/>
<keyword evidence="1" id="KW-1133">Transmembrane helix</keyword>
<keyword evidence="1" id="KW-0812">Transmembrane</keyword>
<feature type="transmembrane region" description="Helical" evidence="1">
    <location>
        <begin position="71"/>
        <end position="90"/>
    </location>
</feature>
<accession>Q7UQ87</accession>
<dbReference type="STRING" id="243090.RB6463"/>
<gene>
    <name evidence="2" type="ordered locus">RB6463</name>
</gene>
<dbReference type="eggNOG" id="ENOG5032RTJ">
    <property type="taxonomic scope" value="Bacteria"/>
</dbReference>
<dbReference type="OrthoDB" id="9806699at2"/>
<proteinExistence type="predicted"/>
<protein>
    <submittedName>
        <fullName evidence="2">Uncharacterized protein</fullName>
    </submittedName>
</protein>
<organism evidence="2 3">
    <name type="scientific">Rhodopirellula baltica (strain DSM 10527 / NCIMB 13988 / SH1)</name>
    <dbReference type="NCBI Taxonomy" id="243090"/>
    <lineage>
        <taxon>Bacteria</taxon>
        <taxon>Pseudomonadati</taxon>
        <taxon>Planctomycetota</taxon>
        <taxon>Planctomycetia</taxon>
        <taxon>Pirellulales</taxon>
        <taxon>Pirellulaceae</taxon>
        <taxon>Rhodopirellula</taxon>
    </lineage>
</organism>
<feature type="transmembrane region" description="Helical" evidence="1">
    <location>
        <begin position="154"/>
        <end position="173"/>
    </location>
</feature>
<dbReference type="Proteomes" id="UP000001025">
    <property type="component" value="Chromosome"/>
</dbReference>
<dbReference type="InParanoid" id="Q7UQ87"/>
<sequence>MSVPVNPNNNLQRFAIVLGMIGVAVASRLLPHPPNFTPLAAMCLFAGAVTISPRMMAAAVIVAMLVSDAVLGFHSLMPVVYGCLLANFVIGRKLVGANANAMKVVAGSLVGSALFFLVTNFAVWVAFYPSTLTGLAACFTAAIPFFQYTLAGDMVYSGLFFGVYALSTSGLTVTQGKLQQVRVPVRVGE</sequence>
<keyword evidence="3" id="KW-1185">Reference proteome</keyword>
<feature type="transmembrane region" description="Helical" evidence="1">
    <location>
        <begin position="42"/>
        <end position="65"/>
    </location>
</feature>
<reference evidence="2 3" key="1">
    <citation type="journal article" date="2003" name="Proc. Natl. Acad. Sci. U.S.A.">
        <title>Complete genome sequence of the marine planctomycete Pirellula sp. strain 1.</title>
        <authorList>
            <person name="Gloeckner F.O."/>
            <person name="Kube M."/>
            <person name="Bauer M."/>
            <person name="Teeling H."/>
            <person name="Lombardot T."/>
            <person name="Ludwig W."/>
            <person name="Gade D."/>
            <person name="Beck A."/>
            <person name="Borzym K."/>
            <person name="Heitmann K."/>
            <person name="Rabus R."/>
            <person name="Schlesner H."/>
            <person name="Amann R."/>
            <person name="Reinhardt R."/>
        </authorList>
    </citation>
    <scope>NUCLEOTIDE SEQUENCE [LARGE SCALE GENOMIC DNA]</scope>
    <source>
        <strain evidence="3">DSM 10527 / NCIMB 13988 / SH1</strain>
    </source>
</reference>
<dbReference type="EMBL" id="BX294144">
    <property type="protein sequence ID" value="CAD74818.1"/>
    <property type="molecule type" value="Genomic_DNA"/>
</dbReference>
<dbReference type="HOGENOM" id="CLU_112910_0_0_0"/>
<keyword evidence="1" id="KW-0472">Membrane</keyword>
<feature type="transmembrane region" description="Helical" evidence="1">
    <location>
        <begin position="102"/>
        <end position="127"/>
    </location>
</feature>
<feature type="transmembrane region" description="Helical" evidence="1">
    <location>
        <begin position="12"/>
        <end position="30"/>
    </location>
</feature>
<dbReference type="Pfam" id="PF20221">
    <property type="entry name" value="DUF6580"/>
    <property type="match status" value="1"/>
</dbReference>
<evidence type="ECO:0000256" key="1">
    <source>
        <dbReference type="SAM" id="Phobius"/>
    </source>
</evidence>
<evidence type="ECO:0000313" key="2">
    <source>
        <dbReference type="EMBL" id="CAD74818.1"/>
    </source>
</evidence>
<dbReference type="EnsemblBacteria" id="CAD74818">
    <property type="protein sequence ID" value="CAD74818"/>
    <property type="gene ID" value="RB6463"/>
</dbReference>
<dbReference type="AlphaFoldDB" id="Q7UQ87"/>
<dbReference type="KEGG" id="rba:RB6463"/>
<name>Q7UQ87_RHOBA</name>
<evidence type="ECO:0000313" key="3">
    <source>
        <dbReference type="Proteomes" id="UP000001025"/>
    </source>
</evidence>